<feature type="region of interest" description="Disordered" evidence="1">
    <location>
        <begin position="1"/>
        <end position="32"/>
    </location>
</feature>
<dbReference type="AlphaFoldDB" id="A0ABD0V6M2"/>
<proteinExistence type="predicted"/>
<name>A0ABD0V6M2_DENTH</name>
<dbReference type="EMBL" id="JANQDX010000008">
    <property type="protein sequence ID" value="KAL0920371.1"/>
    <property type="molecule type" value="Genomic_DNA"/>
</dbReference>
<evidence type="ECO:0000256" key="1">
    <source>
        <dbReference type="SAM" id="MobiDB-lite"/>
    </source>
</evidence>
<organism evidence="2 3">
    <name type="scientific">Dendrobium thyrsiflorum</name>
    <name type="common">Pinecone-like raceme dendrobium</name>
    <name type="synonym">Orchid</name>
    <dbReference type="NCBI Taxonomy" id="117978"/>
    <lineage>
        <taxon>Eukaryota</taxon>
        <taxon>Viridiplantae</taxon>
        <taxon>Streptophyta</taxon>
        <taxon>Embryophyta</taxon>
        <taxon>Tracheophyta</taxon>
        <taxon>Spermatophyta</taxon>
        <taxon>Magnoliopsida</taxon>
        <taxon>Liliopsida</taxon>
        <taxon>Asparagales</taxon>
        <taxon>Orchidaceae</taxon>
        <taxon>Epidendroideae</taxon>
        <taxon>Malaxideae</taxon>
        <taxon>Dendrobiinae</taxon>
        <taxon>Dendrobium</taxon>
    </lineage>
</organism>
<keyword evidence="3" id="KW-1185">Reference proteome</keyword>
<protein>
    <submittedName>
        <fullName evidence="2">Uncharacterized protein</fullName>
    </submittedName>
</protein>
<sequence>MAQGQKHSNLWEFRKKDDPDSSDEECQSSSSAEARLKQILDLVATKTRQATDINRQHLFMNRPVKKDNRMQFFNHAMKVDRNYSRKMKRQCKESKVKSNNRDSEPATISSNLILMQSILEELRVTREHLLEWMRTEVRKLIDDQFRS</sequence>
<evidence type="ECO:0000313" key="3">
    <source>
        <dbReference type="Proteomes" id="UP001552299"/>
    </source>
</evidence>
<accession>A0ABD0V6M2</accession>
<gene>
    <name evidence="2" type="ORF">M5K25_009501</name>
</gene>
<comment type="caution">
    <text evidence="2">The sequence shown here is derived from an EMBL/GenBank/DDBJ whole genome shotgun (WGS) entry which is preliminary data.</text>
</comment>
<evidence type="ECO:0000313" key="2">
    <source>
        <dbReference type="EMBL" id="KAL0920371.1"/>
    </source>
</evidence>
<reference evidence="2 3" key="1">
    <citation type="journal article" date="2024" name="Plant Biotechnol. J.">
        <title>Dendrobium thyrsiflorum genome and its molecular insights into genes involved in important horticultural traits.</title>
        <authorList>
            <person name="Chen B."/>
            <person name="Wang J.Y."/>
            <person name="Zheng P.J."/>
            <person name="Li K.L."/>
            <person name="Liang Y.M."/>
            <person name="Chen X.F."/>
            <person name="Zhang C."/>
            <person name="Zhao X."/>
            <person name="He X."/>
            <person name="Zhang G.Q."/>
            <person name="Liu Z.J."/>
            <person name="Xu Q."/>
        </authorList>
    </citation>
    <scope>NUCLEOTIDE SEQUENCE [LARGE SCALE GENOMIC DNA]</scope>
    <source>
        <strain evidence="2">GZMU011</strain>
    </source>
</reference>
<dbReference type="Proteomes" id="UP001552299">
    <property type="component" value="Unassembled WGS sequence"/>
</dbReference>